<dbReference type="RefSeq" id="WP_337331454.1">
    <property type="nucleotide sequence ID" value="NZ_JBBDGM010000004.1"/>
</dbReference>
<dbReference type="InterPro" id="IPR037401">
    <property type="entry name" value="SnoaL-like"/>
</dbReference>
<dbReference type="InterPro" id="IPR032710">
    <property type="entry name" value="NTF2-like_dom_sf"/>
</dbReference>
<dbReference type="EMBL" id="JBBDGM010000004">
    <property type="protein sequence ID" value="MEJ1087783.1"/>
    <property type="molecule type" value="Genomic_DNA"/>
</dbReference>
<dbReference type="Proteomes" id="UP001371224">
    <property type="component" value="Unassembled WGS sequence"/>
</dbReference>
<proteinExistence type="predicted"/>
<feature type="domain" description="SnoaL-like" evidence="1">
    <location>
        <begin position="8"/>
        <end position="134"/>
    </location>
</feature>
<reference evidence="2 3" key="1">
    <citation type="submission" date="2024-02" db="EMBL/GenBank/DDBJ databases">
        <authorList>
            <person name="Saticioglu I.B."/>
        </authorList>
    </citation>
    <scope>NUCLEOTIDE SEQUENCE [LARGE SCALE GENOMIC DNA]</scope>
    <source>
        <strain evidence="2 3">Mu-80</strain>
    </source>
</reference>
<sequence length="147" mass="17085">MTSPDHDDWWAITRVIAHYARFADERRFDEMVGLFVPDGRMLLFRPRAQDPAEAPQGRDELIAAFGALTDFETTGHVLAPSLVEVDGDVAHAYTRCMAHHISETPEGRVRFTLADRYDDDLVRTDDGWMFRERRKYTDWTETTPLRR</sequence>
<protein>
    <submittedName>
        <fullName evidence="2">Nuclear transport factor 2 family protein</fullName>
    </submittedName>
</protein>
<evidence type="ECO:0000313" key="2">
    <source>
        <dbReference type="EMBL" id="MEJ1087783.1"/>
    </source>
</evidence>
<dbReference type="SUPFAM" id="SSF54427">
    <property type="entry name" value="NTF2-like"/>
    <property type="match status" value="1"/>
</dbReference>
<dbReference type="Gene3D" id="3.10.450.50">
    <property type="match status" value="1"/>
</dbReference>
<evidence type="ECO:0000313" key="3">
    <source>
        <dbReference type="Proteomes" id="UP001371224"/>
    </source>
</evidence>
<accession>A0ABU8LAM9</accession>
<dbReference type="Pfam" id="PF13577">
    <property type="entry name" value="SnoaL_4"/>
    <property type="match status" value="1"/>
</dbReference>
<evidence type="ECO:0000259" key="1">
    <source>
        <dbReference type="Pfam" id="PF13577"/>
    </source>
</evidence>
<gene>
    <name evidence="2" type="ORF">WDU99_05585</name>
</gene>
<name>A0ABU8LAM9_9MICO</name>
<organism evidence="2 3">
    <name type="scientific">Microbacterium bandirmense</name>
    <dbReference type="NCBI Taxonomy" id="3122050"/>
    <lineage>
        <taxon>Bacteria</taxon>
        <taxon>Bacillati</taxon>
        <taxon>Actinomycetota</taxon>
        <taxon>Actinomycetes</taxon>
        <taxon>Micrococcales</taxon>
        <taxon>Microbacteriaceae</taxon>
        <taxon>Microbacterium</taxon>
    </lineage>
</organism>
<keyword evidence="3" id="KW-1185">Reference proteome</keyword>
<comment type="caution">
    <text evidence="2">The sequence shown here is derived from an EMBL/GenBank/DDBJ whole genome shotgun (WGS) entry which is preliminary data.</text>
</comment>